<dbReference type="InterPro" id="IPR026444">
    <property type="entry name" value="Secre_tail"/>
</dbReference>
<proteinExistence type="predicted"/>
<reference evidence="4 5" key="1">
    <citation type="submission" date="2020-05" db="EMBL/GenBank/DDBJ databases">
        <title>Complete genome sequence of Hymenobacter sp. TS19 in Coasted Sand Dune.</title>
        <authorList>
            <person name="Lee J.-H."/>
            <person name="Jung J.-H."/>
            <person name="Jeong S."/>
            <person name="Zhao L."/>
            <person name="Kim M.-K."/>
            <person name="Seo H.-S."/>
            <person name="Lim S."/>
        </authorList>
    </citation>
    <scope>NUCLEOTIDE SEQUENCE [LARGE SCALE GENOMIC DNA]</scope>
    <source>
        <strain evidence="4 5">TS19</strain>
    </source>
</reference>
<dbReference type="Pfam" id="PF18962">
    <property type="entry name" value="Por_Secre_tail"/>
    <property type="match status" value="1"/>
</dbReference>
<dbReference type="InterPro" id="IPR011050">
    <property type="entry name" value="Pectin_lyase_fold/virulence"/>
</dbReference>
<dbReference type="Pfam" id="PF17963">
    <property type="entry name" value="Big_9"/>
    <property type="match status" value="1"/>
</dbReference>
<dbReference type="InterPro" id="IPR013783">
    <property type="entry name" value="Ig-like_fold"/>
</dbReference>
<dbReference type="SUPFAM" id="SSF51126">
    <property type="entry name" value="Pectin lyase-like"/>
    <property type="match status" value="1"/>
</dbReference>
<dbReference type="KEGG" id="hts:HMJ29_06500"/>
<dbReference type="InterPro" id="IPR039448">
    <property type="entry name" value="Beta_helix"/>
</dbReference>
<accession>A0A6M6BEG4</accession>
<dbReference type="SMART" id="SM00710">
    <property type="entry name" value="PbH1"/>
    <property type="match status" value="10"/>
</dbReference>
<evidence type="ECO:0000259" key="2">
    <source>
        <dbReference type="Pfam" id="PF13229"/>
    </source>
</evidence>
<keyword evidence="5" id="KW-1185">Reference proteome</keyword>
<feature type="domain" description="DUF11" evidence="1">
    <location>
        <begin position="1593"/>
        <end position="1698"/>
    </location>
</feature>
<dbReference type="SUPFAM" id="SSF49478">
    <property type="entry name" value="Cna protein B-type domain"/>
    <property type="match status" value="1"/>
</dbReference>
<dbReference type="EMBL" id="CP053538">
    <property type="protein sequence ID" value="QJX46607.1"/>
    <property type="molecule type" value="Genomic_DNA"/>
</dbReference>
<evidence type="ECO:0000313" key="5">
    <source>
        <dbReference type="Proteomes" id="UP000501623"/>
    </source>
</evidence>
<feature type="domain" description="Right handed beta helix" evidence="2">
    <location>
        <begin position="754"/>
        <end position="892"/>
    </location>
</feature>
<evidence type="ECO:0000313" key="4">
    <source>
        <dbReference type="EMBL" id="QJX46607.1"/>
    </source>
</evidence>
<gene>
    <name evidence="4" type="ORF">HMJ29_06500</name>
</gene>
<dbReference type="NCBIfam" id="TIGR04183">
    <property type="entry name" value="Por_Secre_tail"/>
    <property type="match status" value="1"/>
</dbReference>
<dbReference type="Gene3D" id="2.60.40.10">
    <property type="entry name" value="Immunoglobulins"/>
    <property type="match status" value="2"/>
</dbReference>
<dbReference type="Pfam" id="PF01345">
    <property type="entry name" value="DUF11"/>
    <property type="match status" value="5"/>
</dbReference>
<feature type="domain" description="DUF11" evidence="1">
    <location>
        <begin position="1707"/>
        <end position="1825"/>
    </location>
</feature>
<dbReference type="NCBIfam" id="TIGR01451">
    <property type="entry name" value="B_ant_repeat"/>
    <property type="match status" value="1"/>
</dbReference>
<dbReference type="InterPro" id="IPR047589">
    <property type="entry name" value="DUF11_rpt"/>
</dbReference>
<dbReference type="Proteomes" id="UP000501623">
    <property type="component" value="Chromosome"/>
</dbReference>
<feature type="domain" description="DUF11" evidence="1">
    <location>
        <begin position="1837"/>
        <end position="1963"/>
    </location>
</feature>
<protein>
    <submittedName>
        <fullName evidence="4">T9SS type A sorting domain-containing protein</fullName>
    </submittedName>
</protein>
<feature type="domain" description="Secretion system C-terminal sorting" evidence="3">
    <location>
        <begin position="2450"/>
        <end position="2514"/>
    </location>
</feature>
<dbReference type="Pfam" id="PF13229">
    <property type="entry name" value="Beta_helix"/>
    <property type="match status" value="1"/>
</dbReference>
<evidence type="ECO:0000259" key="1">
    <source>
        <dbReference type="Pfam" id="PF01345"/>
    </source>
</evidence>
<dbReference type="RefSeq" id="WP_171590716.1">
    <property type="nucleotide sequence ID" value="NZ_CP053538.1"/>
</dbReference>
<dbReference type="InterPro" id="IPR006626">
    <property type="entry name" value="PbH1"/>
</dbReference>
<organism evidence="4 5">
    <name type="scientific">Hymenobacter taeanensis</name>
    <dbReference type="NCBI Taxonomy" id="2735321"/>
    <lineage>
        <taxon>Bacteria</taxon>
        <taxon>Pseudomonadati</taxon>
        <taxon>Bacteroidota</taxon>
        <taxon>Cytophagia</taxon>
        <taxon>Cytophagales</taxon>
        <taxon>Hymenobacteraceae</taxon>
        <taxon>Hymenobacter</taxon>
    </lineage>
</organism>
<name>A0A6M6BEG4_9BACT</name>
<evidence type="ECO:0000259" key="3">
    <source>
        <dbReference type="Pfam" id="PF18962"/>
    </source>
</evidence>
<feature type="domain" description="DUF11" evidence="1">
    <location>
        <begin position="214"/>
        <end position="330"/>
    </location>
</feature>
<dbReference type="InterPro" id="IPR001434">
    <property type="entry name" value="OmcB-like_DUF11"/>
</dbReference>
<feature type="domain" description="DUF11" evidence="1">
    <location>
        <begin position="1466"/>
        <end position="1574"/>
    </location>
</feature>
<sequence length="2524" mass="252125">MPVSNVPAVAINPLDFSRQPNGEDWKAHANLLVRGTNISTSGFTSSVTGTNTNTFAIATNQALLVPSLVWQQNPQGVQPADSKSQVTFTFDRPVNNLSMAVLDIDRDLTLAGSFIDEVTFDGYTTDAATTPIALTATNFTLANAGVNQFIGNNTVQGIGTSNSDVNATTVLTFSSPVKKLTLTFRNAAPYVDANTARTHTIGLTSFIWSAQADVTTTLRAQASPVVAGAQGQFNATFTNNGVDGAAQGVVAQIQLPSGLANVVATNGGSYNSNTGLVTYPNTTSLDIGASLTSTITFTTPTSGTVTATSAISTTSDEGTNTAPNSASASINATPIVLSGTIFDDVNYGGGVGRNYTEANAAAVGFTSGAIRQAGAAVELYDANGNFVATTTTNASGLYSFNVPSAATYTVRVVNSTVNSVRTLNTGFTTANIQAVQTFVNGVTNRVGGEAPEKQDAAANTGSQTLASLTTGTGSTGLTPQSITSVTVPAAGTTGVDFGFNFDLVTSTRDAGQGSLRQFIINANALANTNLAQSGLTAGRETSIFMIPSTTATPGLRAGLATGLTNGVAVISPATVLPTISDANTAIDGTRQTAIVGNTNNIALGNGGTVGVNATALSQLNGPEVQLVGPGATSAFNGLTLAANNTTITGLAIYGFGNSASNTTSGNIYVTTGATSGTLITGNVIGTTARSFSDPGATTRSAAHGIFLQSSGDVTTLFSGTISNNLIGYNATGGIELIVNSNGNGTSTGYFVEGNEIRGNAISNSSSDGIRLGVNGGVVRNNLFAANQGPGVDLAGSTGNALVTNNTISNNGLNGGGQTPGVRLQGTANTISQNIISNNYGAGILAQPSTTNSTFSQNSIFGNGSVLTSAGGAASGQIGIDLESSTDNTNQGTSPFVTLNDNGDADTGANGLTNMPIVQTATIRNGMLYLTGFARPGALLEFFISAPNAASLNAVGANFGQGQTYLFSRTEGTTGNPSATLNDLDATTGNYTGLINGFNQGTETGQNRFSYAIALSALTSGQQAALTAGTAKLTATATQVTLVNGNQGTSEFSGNAPVQLAPVANNDFASTTPGTAVTLSITDNDQNGIDGGTVAVNGQAAGGTTAVTVTGGTFTFLGNGQVSFVPAAGFTGVATVPYTVNNTSGITSNTAFISVAVSGTTFNLATSFSTVPAATVNAGSSVSYTVVSSNPGTVAATNVIETVQLPAGLSTGFTVGGSAGTPNASTGITTFAGGSYNQNTGLLTLTIGNLAANGGSASTALTFPAPLNSPLVVTANISGAGGVETTTTDNTIVSKIDITPRFDVTTAIGGPTTVTAGNEVTYTVVTNNLSGTTTPANVNSISPAVNVEQTVTLQGNLTGAGIYASNGGMVAYNSTLNVTVVTFPAIGVLAAGQSQVNTITFTAPNTSFSAPTAVVTSGFTGSNTGDLNSPTAGTDNNTAQLNGAATRPTITPATRTGTAANVYTNISASAANVAPGANITLTIMAGNAGAAAASGVQQTISLPTGLTFSNLGGGSYNAVTGVLTFPALTSPLAAGATQPYTVTFAAPQQGFVLATAAVTTTTPDAIPADNLAQTKVEVTPLVDVATTLAGPVVALPGQTVSYTVTTASNGPAAADGVVQTVQLPTGLTNVQLNSLSAGSQYNATTGTLTIRFPDPLATGFSQTNTISFTAPAGAANLNVSAAVSTSSAETVVTNNAATVVTALTPAADVAIQVTGPPTVTVGNPVPYVVSTTNNGAAVATSVIPTLQLPAGLGTANVTFPAGAATGSYNNATGLVTFSTVAVLASGATTSSVIVVTMPDASQLSAVGQVTTTSTDTNPTNNYATAATTATTVTTATADLRTTLTPATTTVNAGSSVTLTATFSNLGAGTATNVVPQLLLQPGLTGVTVTDNGTVRNADYNATTGVVTFQSTAAALASLASGSSLPGTYTVSFNAPATGPVSAVASIYSATSDGVLSNNTASATVNVTPQADAQTSIAGPLTAQPGSRVTYEITTSNNSTAVSPSTNVVQTVTIPGTPANLTFSAGASSAVVGANTVVTFPTVASMAPGVAGAVTNFISFTTPATATTLNITANVTSAADINISAASNSASISTIANNAPVAYNVVNNLLPAGEVRFNQVIENTATTAQPISPLVATDVNAGQTLSYTLASVPTSGGLYIGTSTTALISGATISASEAGQLRYLPVSGFIGNAFFTYTATDNATPTSATSNVALYTIAVGQDANSSYTTTPVKGGASPYLTGDVLANVFDANSGTYNSATPQAVVKDGVSSATLVTTGLPAGVSGSFPPGVDFNTTNPNQIGQIVVTNNRLLVAGTYTVQIRTIDANGGTNTQNVTFTIGVRPLPVQLASFTAKAAGPNAELTWRTAQELRNDHFVVERSFDGRSFSALGQVQGQGTTTLATDYQFLDAQVAAKAAGQTVYYRLRQVDTDGTSSFSAVQAVAFTKTEVAISLYPNPASTSTTLNLTSLPQGAYQVSIIDAVGRVVRQARYEGGTTPTLSVQELPVGSYQVLISGASFNKSLRFIKE</sequence>